<evidence type="ECO:0000313" key="3">
    <source>
        <dbReference type="Proteomes" id="UP000287033"/>
    </source>
</evidence>
<dbReference type="EMBL" id="BEZZ01000228">
    <property type="protein sequence ID" value="GCC28980.1"/>
    <property type="molecule type" value="Genomic_DNA"/>
</dbReference>
<dbReference type="Proteomes" id="UP000287033">
    <property type="component" value="Unassembled WGS sequence"/>
</dbReference>
<comment type="caution">
    <text evidence="2">The sequence shown here is derived from an EMBL/GenBank/DDBJ whole genome shotgun (WGS) entry which is preliminary data.</text>
</comment>
<gene>
    <name evidence="2" type="ORF">chiPu_0007415</name>
</gene>
<accession>A0A401SF60</accession>
<dbReference type="AlphaFoldDB" id="A0A401SF60"/>
<evidence type="ECO:0000256" key="1">
    <source>
        <dbReference type="SAM" id="Phobius"/>
    </source>
</evidence>
<reference evidence="2 3" key="1">
    <citation type="journal article" date="2018" name="Nat. Ecol. Evol.">
        <title>Shark genomes provide insights into elasmobranch evolution and the origin of vertebrates.</title>
        <authorList>
            <person name="Hara Y"/>
            <person name="Yamaguchi K"/>
            <person name="Onimaru K"/>
            <person name="Kadota M"/>
            <person name="Koyanagi M"/>
            <person name="Keeley SD"/>
            <person name="Tatsumi K"/>
            <person name="Tanaka K"/>
            <person name="Motone F"/>
            <person name="Kageyama Y"/>
            <person name="Nozu R"/>
            <person name="Adachi N"/>
            <person name="Nishimura O"/>
            <person name="Nakagawa R"/>
            <person name="Tanegashima C"/>
            <person name="Kiyatake I"/>
            <person name="Matsumoto R"/>
            <person name="Murakumo K"/>
            <person name="Nishida K"/>
            <person name="Terakita A"/>
            <person name="Kuratani S"/>
            <person name="Sato K"/>
            <person name="Hyodo S Kuraku.S."/>
        </authorList>
    </citation>
    <scope>NUCLEOTIDE SEQUENCE [LARGE SCALE GENOMIC DNA]</scope>
</reference>
<keyword evidence="1" id="KW-0472">Membrane</keyword>
<organism evidence="2 3">
    <name type="scientific">Chiloscyllium punctatum</name>
    <name type="common">Brownbanded bambooshark</name>
    <name type="synonym">Hemiscyllium punctatum</name>
    <dbReference type="NCBI Taxonomy" id="137246"/>
    <lineage>
        <taxon>Eukaryota</taxon>
        <taxon>Metazoa</taxon>
        <taxon>Chordata</taxon>
        <taxon>Craniata</taxon>
        <taxon>Vertebrata</taxon>
        <taxon>Chondrichthyes</taxon>
        <taxon>Elasmobranchii</taxon>
        <taxon>Galeomorphii</taxon>
        <taxon>Galeoidea</taxon>
        <taxon>Orectolobiformes</taxon>
        <taxon>Hemiscylliidae</taxon>
        <taxon>Chiloscyllium</taxon>
    </lineage>
</organism>
<feature type="transmembrane region" description="Helical" evidence="1">
    <location>
        <begin position="43"/>
        <end position="64"/>
    </location>
</feature>
<proteinExistence type="predicted"/>
<name>A0A401SF60_CHIPU</name>
<keyword evidence="1" id="KW-0812">Transmembrane</keyword>
<evidence type="ECO:0000313" key="2">
    <source>
        <dbReference type="EMBL" id="GCC28980.1"/>
    </source>
</evidence>
<keyword evidence="1" id="KW-1133">Transmembrane helix</keyword>
<protein>
    <submittedName>
        <fullName evidence="2">Uncharacterized protein</fullName>
    </submittedName>
</protein>
<keyword evidence="3" id="KW-1185">Reference proteome</keyword>
<sequence>MNRRSDLSFSEAVAVSLNEIRARSYTTFRIRTGTSFFHSEVHAILSIVQPLLLDIVCLLIYCVLVSLKSNTCKHPCSLTSEGNRARF</sequence>